<comment type="caution">
    <text evidence="1">The sequence shown here is derived from an EMBL/GenBank/DDBJ whole genome shotgun (WGS) entry which is preliminary data.</text>
</comment>
<reference evidence="1" key="2">
    <citation type="submission" date="2004-02" db="EMBL/GenBank/DDBJ databases">
        <authorList>
            <consortium name="Genoscope"/>
            <consortium name="Whitehead Institute Centre for Genome Research"/>
        </authorList>
    </citation>
    <scope>NUCLEOTIDE SEQUENCE</scope>
</reference>
<reference evidence="1" key="1">
    <citation type="journal article" date="2004" name="Nature">
        <title>Genome duplication in the teleost fish Tetraodon nigroviridis reveals the early vertebrate proto-karyotype.</title>
        <authorList>
            <person name="Jaillon O."/>
            <person name="Aury J.-M."/>
            <person name="Brunet F."/>
            <person name="Petit J.-L."/>
            <person name="Stange-Thomann N."/>
            <person name="Mauceli E."/>
            <person name="Bouneau L."/>
            <person name="Fischer C."/>
            <person name="Ozouf-Costaz C."/>
            <person name="Bernot A."/>
            <person name="Nicaud S."/>
            <person name="Jaffe D."/>
            <person name="Fisher S."/>
            <person name="Lutfalla G."/>
            <person name="Dossat C."/>
            <person name="Segurens B."/>
            <person name="Dasilva C."/>
            <person name="Salanoubat M."/>
            <person name="Levy M."/>
            <person name="Boudet N."/>
            <person name="Castellano S."/>
            <person name="Anthouard V."/>
            <person name="Jubin C."/>
            <person name="Castelli V."/>
            <person name="Katinka M."/>
            <person name="Vacherie B."/>
            <person name="Biemont C."/>
            <person name="Skalli Z."/>
            <person name="Cattolico L."/>
            <person name="Poulain J."/>
            <person name="De Berardinis V."/>
            <person name="Cruaud C."/>
            <person name="Duprat S."/>
            <person name="Brottier P."/>
            <person name="Coutanceau J.-P."/>
            <person name="Gouzy J."/>
            <person name="Parra G."/>
            <person name="Lardier G."/>
            <person name="Chapple C."/>
            <person name="McKernan K.J."/>
            <person name="McEwan P."/>
            <person name="Bosak S."/>
            <person name="Kellis M."/>
            <person name="Volff J.-N."/>
            <person name="Guigo R."/>
            <person name="Zody M.C."/>
            <person name="Mesirov J."/>
            <person name="Lindblad-Toh K."/>
            <person name="Birren B."/>
            <person name="Nusbaum C."/>
            <person name="Kahn D."/>
            <person name="Robinson-Rechavi M."/>
            <person name="Laudet V."/>
            <person name="Schachter V."/>
            <person name="Quetier F."/>
            <person name="Saurin W."/>
            <person name="Scarpelli C."/>
            <person name="Wincker P."/>
            <person name="Lander E.S."/>
            <person name="Weissenbach J."/>
            <person name="Roest Crollius H."/>
        </authorList>
    </citation>
    <scope>NUCLEOTIDE SEQUENCE [LARGE SCALE GENOMIC DNA]</scope>
</reference>
<evidence type="ECO:0000313" key="1">
    <source>
        <dbReference type="EMBL" id="CAG02313.1"/>
    </source>
</evidence>
<dbReference type="InterPro" id="IPR036155">
    <property type="entry name" value="Crypto/Photolyase_N_sf"/>
</dbReference>
<name>Q4SAL9_TETNG</name>
<dbReference type="AlphaFoldDB" id="Q4SAL9"/>
<gene>
    <name evidence="1" type="ORF">GSTENG00021382001</name>
</gene>
<dbReference type="KEGG" id="tng:GSTEN00021382G001"/>
<protein>
    <submittedName>
        <fullName evidence="1">(spotted green pufferfish) hypothetical protein</fullName>
    </submittedName>
</protein>
<dbReference type="OrthoDB" id="435881at2759"/>
<dbReference type="EMBL" id="CAAE01014682">
    <property type="protein sequence ID" value="CAG02313.1"/>
    <property type="molecule type" value="Genomic_DNA"/>
</dbReference>
<feature type="non-terminal residue" evidence="1">
    <location>
        <position position="1"/>
    </location>
</feature>
<dbReference type="SUPFAM" id="SSF52425">
    <property type="entry name" value="Cryptochrome/photolyase, N-terminal domain"/>
    <property type="match status" value="1"/>
</dbReference>
<accession>Q4SAL9</accession>
<organism evidence="1">
    <name type="scientific">Tetraodon nigroviridis</name>
    <name type="common">Spotted green pufferfish</name>
    <name type="synonym">Chelonodon nigroviridis</name>
    <dbReference type="NCBI Taxonomy" id="99883"/>
    <lineage>
        <taxon>Eukaryota</taxon>
        <taxon>Metazoa</taxon>
        <taxon>Chordata</taxon>
        <taxon>Craniata</taxon>
        <taxon>Vertebrata</taxon>
        <taxon>Euteleostomi</taxon>
        <taxon>Actinopterygii</taxon>
        <taxon>Neopterygii</taxon>
        <taxon>Teleostei</taxon>
        <taxon>Neoteleostei</taxon>
        <taxon>Acanthomorphata</taxon>
        <taxon>Eupercaria</taxon>
        <taxon>Tetraodontiformes</taxon>
        <taxon>Tetradontoidea</taxon>
        <taxon>Tetraodontidae</taxon>
        <taxon>Tetraodon</taxon>
    </lineage>
</organism>
<proteinExistence type="predicted"/>
<sequence>NSIHWFRKGLRLHDNPVASGGGPRSRHSALCYTSWTHGLQVPLM</sequence>